<proteinExistence type="predicted"/>
<accession>A0A917J5K8</accession>
<gene>
    <name evidence="1" type="ORF">GCM10011425_03160</name>
</gene>
<dbReference type="RefSeq" id="WP_188413158.1">
    <property type="nucleotide sequence ID" value="NZ_BMDO01000001.1"/>
</dbReference>
<reference evidence="1" key="2">
    <citation type="submission" date="2020-09" db="EMBL/GenBank/DDBJ databases">
        <authorList>
            <person name="Sun Q."/>
            <person name="Sedlacek I."/>
        </authorList>
    </citation>
    <scope>NUCLEOTIDE SEQUENCE</scope>
    <source>
        <strain evidence="1">CCM 8711</strain>
    </source>
</reference>
<sequence>MKKRYQILIGLLVLIAFPFVVVGINQITSRYYNRQFNTIEAGVKSAHYTLTKVAVTGSFEYHPGESNWSANDTVMTEGNDGYLYFDTLQNVVKLEYKNYASTLGEDNLAHMVTITLTGKVVHDHVIKNTEYAQLRKNCIILKDEIKPFQKWTDPAQVICLKHFHLKEFNSFKIFNPLSGLGGNGGTHYHWWDGDAYYEVKHQNEVLKFKLPCQSAAILFPGDFDYDTGINYYRLPAQYKADVAFLVYAVNSAPNSLYIVKHK</sequence>
<dbReference type="EMBL" id="BMDO01000001">
    <property type="protein sequence ID" value="GGI49104.1"/>
    <property type="molecule type" value="Genomic_DNA"/>
</dbReference>
<name>A0A917J5K8_9SPHI</name>
<evidence type="ECO:0000313" key="2">
    <source>
        <dbReference type="Proteomes" id="UP000662074"/>
    </source>
</evidence>
<comment type="caution">
    <text evidence="1">The sequence shown here is derived from an EMBL/GenBank/DDBJ whole genome shotgun (WGS) entry which is preliminary data.</text>
</comment>
<keyword evidence="2" id="KW-1185">Reference proteome</keyword>
<organism evidence="1 2">
    <name type="scientific">Mucilaginibacter galii</name>
    <dbReference type="NCBI Taxonomy" id="2005073"/>
    <lineage>
        <taxon>Bacteria</taxon>
        <taxon>Pseudomonadati</taxon>
        <taxon>Bacteroidota</taxon>
        <taxon>Sphingobacteriia</taxon>
        <taxon>Sphingobacteriales</taxon>
        <taxon>Sphingobacteriaceae</taxon>
        <taxon>Mucilaginibacter</taxon>
    </lineage>
</organism>
<evidence type="ECO:0000313" key="1">
    <source>
        <dbReference type="EMBL" id="GGI49104.1"/>
    </source>
</evidence>
<dbReference type="Proteomes" id="UP000662074">
    <property type="component" value="Unassembled WGS sequence"/>
</dbReference>
<reference evidence="1" key="1">
    <citation type="journal article" date="2014" name="Int. J. Syst. Evol. Microbiol.">
        <title>Complete genome sequence of Corynebacterium casei LMG S-19264T (=DSM 44701T), isolated from a smear-ripened cheese.</title>
        <authorList>
            <consortium name="US DOE Joint Genome Institute (JGI-PGF)"/>
            <person name="Walter F."/>
            <person name="Albersmeier A."/>
            <person name="Kalinowski J."/>
            <person name="Ruckert C."/>
        </authorList>
    </citation>
    <scope>NUCLEOTIDE SEQUENCE</scope>
    <source>
        <strain evidence="1">CCM 8711</strain>
    </source>
</reference>
<dbReference type="AlphaFoldDB" id="A0A917J5K8"/>
<protein>
    <submittedName>
        <fullName evidence="1">Uncharacterized protein</fullName>
    </submittedName>
</protein>